<dbReference type="EMBL" id="FQZE01000026">
    <property type="protein sequence ID" value="SHJ68255.1"/>
    <property type="molecule type" value="Genomic_DNA"/>
</dbReference>
<sequence length="154" mass="17833">MSELKNDAPKLSEIKKEHPFRVPDNYFEDFSSRLHTRLETEKQALPNPKSRIIRLLKPAIGLAASFILVFLLVFWPLKSFLPSYMAKNNSAIETTTTEEDTYLSILEKIDENSFFALLSESSDEEINDFNDEELMSYVSSNFSEYEIYLETANE</sequence>
<dbReference type="AlphaFoldDB" id="A0A1M6LAS6"/>
<dbReference type="OrthoDB" id="1121419at2"/>
<keyword evidence="1" id="KW-1133">Transmembrane helix</keyword>
<keyword evidence="1" id="KW-0472">Membrane</keyword>
<dbReference type="Proteomes" id="UP000184050">
    <property type="component" value="Unassembled WGS sequence"/>
</dbReference>
<keyword evidence="3" id="KW-1185">Reference proteome</keyword>
<feature type="transmembrane region" description="Helical" evidence="1">
    <location>
        <begin position="59"/>
        <end position="77"/>
    </location>
</feature>
<gene>
    <name evidence="2" type="ORF">SAMN05444280_12627</name>
</gene>
<evidence type="ECO:0000313" key="2">
    <source>
        <dbReference type="EMBL" id="SHJ68255.1"/>
    </source>
</evidence>
<name>A0A1M6LAS6_9BACT</name>
<evidence type="ECO:0000313" key="3">
    <source>
        <dbReference type="Proteomes" id="UP000184050"/>
    </source>
</evidence>
<proteinExistence type="predicted"/>
<evidence type="ECO:0000256" key="1">
    <source>
        <dbReference type="SAM" id="Phobius"/>
    </source>
</evidence>
<keyword evidence="1" id="KW-0812">Transmembrane</keyword>
<organism evidence="2 3">
    <name type="scientific">Tangfeifania diversioriginum</name>
    <dbReference type="NCBI Taxonomy" id="1168035"/>
    <lineage>
        <taxon>Bacteria</taxon>
        <taxon>Pseudomonadati</taxon>
        <taxon>Bacteroidota</taxon>
        <taxon>Bacteroidia</taxon>
        <taxon>Marinilabiliales</taxon>
        <taxon>Prolixibacteraceae</taxon>
        <taxon>Tangfeifania</taxon>
    </lineage>
</organism>
<dbReference type="RefSeq" id="WP_073171454.1">
    <property type="nucleotide sequence ID" value="NZ_FQZE01000026.1"/>
</dbReference>
<accession>A0A1M6LAS6</accession>
<dbReference type="STRING" id="1168035.SAMN05444280_12627"/>
<reference evidence="2 3" key="1">
    <citation type="submission" date="2016-11" db="EMBL/GenBank/DDBJ databases">
        <authorList>
            <person name="Jaros S."/>
            <person name="Januszkiewicz K."/>
            <person name="Wedrychowicz H."/>
        </authorList>
    </citation>
    <scope>NUCLEOTIDE SEQUENCE [LARGE SCALE GENOMIC DNA]</scope>
    <source>
        <strain evidence="2 3">DSM 27063</strain>
    </source>
</reference>
<protein>
    <submittedName>
        <fullName evidence="2">Uncharacterized protein</fullName>
    </submittedName>
</protein>